<proteinExistence type="predicted"/>
<feature type="signal peptide" evidence="1">
    <location>
        <begin position="1"/>
        <end position="23"/>
    </location>
</feature>
<evidence type="ECO:0000259" key="2">
    <source>
        <dbReference type="Pfam" id="PF03413"/>
    </source>
</evidence>
<keyword evidence="1" id="KW-0732">Signal</keyword>
<gene>
    <name evidence="3" type="ORF">IAA07_06865</name>
</gene>
<reference evidence="3" key="1">
    <citation type="journal article" date="2021" name="PeerJ">
        <title>Extensive microbial diversity within the chicken gut microbiome revealed by metagenomics and culture.</title>
        <authorList>
            <person name="Gilroy R."/>
            <person name="Ravi A."/>
            <person name="Getino M."/>
            <person name="Pursley I."/>
            <person name="Horton D.L."/>
            <person name="Alikhan N.F."/>
            <person name="Baker D."/>
            <person name="Gharbi K."/>
            <person name="Hall N."/>
            <person name="Watson M."/>
            <person name="Adriaenssens E.M."/>
            <person name="Foster-Nyarko E."/>
            <person name="Jarju S."/>
            <person name="Secka A."/>
            <person name="Antonio M."/>
            <person name="Oren A."/>
            <person name="Chaudhuri R.R."/>
            <person name="La Ragione R."/>
            <person name="Hildebrand F."/>
            <person name="Pallen M.J."/>
        </authorList>
    </citation>
    <scope>NUCLEOTIDE SEQUENCE</scope>
    <source>
        <strain evidence="3">CHK178-16964</strain>
    </source>
</reference>
<feature type="chain" id="PRO_5038426503" evidence="1">
    <location>
        <begin position="24"/>
        <end position="170"/>
    </location>
</feature>
<dbReference type="Proteomes" id="UP000823900">
    <property type="component" value="Unassembled WGS sequence"/>
</dbReference>
<dbReference type="Gene3D" id="3.10.450.40">
    <property type="match status" value="1"/>
</dbReference>
<dbReference type="EMBL" id="DWZA01000060">
    <property type="protein sequence ID" value="HJA71290.1"/>
    <property type="molecule type" value="Genomic_DNA"/>
</dbReference>
<feature type="domain" description="PepSY" evidence="2">
    <location>
        <begin position="110"/>
        <end position="165"/>
    </location>
</feature>
<dbReference type="AlphaFoldDB" id="A0A9D2KPE5"/>
<sequence length="170" mass="18672">MKRFLLAAGTAVFLLAAQMTAYAGSGAARPETAAACITKDEACSIAKSYITEGSKFQYAESRDGGYEVVYYNGDLQEYYQIAVDSQSGTISSYKSWLFQHKGSKQVVFNEDQAKQVVLDQYPEACELAVRLDYKGDLKSYLVDFTADGMRGTCEINPESGTIIGTKLQME</sequence>
<evidence type="ECO:0000313" key="3">
    <source>
        <dbReference type="EMBL" id="HJA71290.1"/>
    </source>
</evidence>
<protein>
    <submittedName>
        <fullName evidence="3">PepSY domain-containing protein</fullName>
    </submittedName>
</protein>
<accession>A0A9D2KPE5</accession>
<comment type="caution">
    <text evidence="3">The sequence shown here is derived from an EMBL/GenBank/DDBJ whole genome shotgun (WGS) entry which is preliminary data.</text>
</comment>
<name>A0A9D2KPE5_9FIRM</name>
<evidence type="ECO:0000256" key="1">
    <source>
        <dbReference type="SAM" id="SignalP"/>
    </source>
</evidence>
<reference evidence="3" key="2">
    <citation type="submission" date="2021-04" db="EMBL/GenBank/DDBJ databases">
        <authorList>
            <person name="Gilroy R."/>
        </authorList>
    </citation>
    <scope>NUCLEOTIDE SEQUENCE</scope>
    <source>
        <strain evidence="3">CHK178-16964</strain>
    </source>
</reference>
<dbReference type="Pfam" id="PF03413">
    <property type="entry name" value="PepSY"/>
    <property type="match status" value="1"/>
</dbReference>
<organism evidence="3 4">
    <name type="scientific">Candidatus Lachnoclostridium stercoravium</name>
    <dbReference type="NCBI Taxonomy" id="2838633"/>
    <lineage>
        <taxon>Bacteria</taxon>
        <taxon>Bacillati</taxon>
        <taxon>Bacillota</taxon>
        <taxon>Clostridia</taxon>
        <taxon>Lachnospirales</taxon>
        <taxon>Lachnospiraceae</taxon>
    </lineage>
</organism>
<dbReference type="InterPro" id="IPR025711">
    <property type="entry name" value="PepSY"/>
</dbReference>
<evidence type="ECO:0000313" key="4">
    <source>
        <dbReference type="Proteomes" id="UP000823900"/>
    </source>
</evidence>